<accession>A0A239JL19</accession>
<keyword evidence="4" id="KW-1185">Reference proteome</keyword>
<evidence type="ECO:0000256" key="1">
    <source>
        <dbReference type="ARBA" id="ARBA00022729"/>
    </source>
</evidence>
<feature type="chain" id="PRO_5012512018" evidence="2">
    <location>
        <begin position="29"/>
        <end position="342"/>
    </location>
</feature>
<dbReference type="Pfam" id="PF03480">
    <property type="entry name" value="DctP"/>
    <property type="match status" value="1"/>
</dbReference>
<organism evidence="3 4">
    <name type="scientific">Pseudomonas segetis</name>
    <dbReference type="NCBI Taxonomy" id="298908"/>
    <lineage>
        <taxon>Bacteria</taxon>
        <taxon>Pseudomonadati</taxon>
        <taxon>Pseudomonadota</taxon>
        <taxon>Gammaproteobacteria</taxon>
        <taxon>Pseudomonadales</taxon>
        <taxon>Pseudomonadaceae</taxon>
        <taxon>Pseudomonas</taxon>
    </lineage>
</organism>
<gene>
    <name evidence="3" type="ORF">SAMN05216255_4347</name>
</gene>
<dbReference type="InterPro" id="IPR038404">
    <property type="entry name" value="TRAP_DctP_sf"/>
</dbReference>
<dbReference type="NCBIfam" id="NF037995">
    <property type="entry name" value="TRAP_S1"/>
    <property type="match status" value="1"/>
</dbReference>
<dbReference type="Proteomes" id="UP000242915">
    <property type="component" value="Unassembled WGS sequence"/>
</dbReference>
<dbReference type="PANTHER" id="PTHR33376">
    <property type="match status" value="1"/>
</dbReference>
<keyword evidence="1 2" id="KW-0732">Signal</keyword>
<proteinExistence type="predicted"/>
<protein>
    <submittedName>
        <fullName evidence="3">TRAP-type C4-dicarboxylate transport system, substrate-binding protein</fullName>
    </submittedName>
</protein>
<dbReference type="AlphaFoldDB" id="A0A239JL19"/>
<evidence type="ECO:0000256" key="2">
    <source>
        <dbReference type="SAM" id="SignalP"/>
    </source>
</evidence>
<dbReference type="EMBL" id="FZOG01000009">
    <property type="protein sequence ID" value="SNT05454.1"/>
    <property type="molecule type" value="Genomic_DNA"/>
</dbReference>
<evidence type="ECO:0000313" key="3">
    <source>
        <dbReference type="EMBL" id="SNT05454.1"/>
    </source>
</evidence>
<feature type="signal peptide" evidence="2">
    <location>
        <begin position="1"/>
        <end position="28"/>
    </location>
</feature>
<sequence length="342" mass="37647">MQPSKFSNRLTLSAVAMAVLLSSTAAFAKEEWKFQINVNAGDDEYRIAQNWAKDVAEKTKGEIVIEVMPTGTIVGNNETLDAVGAGIIQGQITDPGYFSGKNPAFAVYGNMVGAWSDTSTFLDYMRNGGGEAGYNKLVEPYNVHLIRAGAVGVEALISKKKINTLADFKGMKIRAPEGMVSNIFKLVGAAPVNLPTSEVYTALEKGVIDAADYTVFSTNYEQGYYKYAPFAVHPGFHSMPMKDISINKTIWDGLSAEQQKILEDSVDQFTATLISDLHKKDQEQVELATKRGDVTLTTLSPEELKKFRQIARTEWDTWRNSSPEAKEAVDSIKSYLQSKDLL</sequence>
<dbReference type="GO" id="GO:0055085">
    <property type="term" value="P:transmembrane transport"/>
    <property type="evidence" value="ECO:0007669"/>
    <property type="project" value="InterPro"/>
</dbReference>
<dbReference type="RefSeq" id="WP_089361256.1">
    <property type="nucleotide sequence ID" value="NZ_FZOG01000009.1"/>
</dbReference>
<reference evidence="4" key="1">
    <citation type="submission" date="2017-06" db="EMBL/GenBank/DDBJ databases">
        <authorList>
            <person name="Varghese N."/>
            <person name="Submissions S."/>
        </authorList>
    </citation>
    <scope>NUCLEOTIDE SEQUENCE [LARGE SCALE GENOMIC DNA]</scope>
    <source>
        <strain evidence="4">CIP 108523</strain>
    </source>
</reference>
<dbReference type="Gene3D" id="3.40.190.170">
    <property type="entry name" value="Bacterial extracellular solute-binding protein, family 7"/>
    <property type="match status" value="1"/>
</dbReference>
<dbReference type="CDD" id="cd13604">
    <property type="entry name" value="PBP2_TRAP_ketoacid_lactate_like"/>
    <property type="match status" value="1"/>
</dbReference>
<dbReference type="InterPro" id="IPR018389">
    <property type="entry name" value="DctP_fam"/>
</dbReference>
<evidence type="ECO:0000313" key="4">
    <source>
        <dbReference type="Proteomes" id="UP000242915"/>
    </source>
</evidence>
<dbReference type="PANTHER" id="PTHR33376:SF5">
    <property type="entry name" value="EXTRACYTOPLASMIC SOLUTE RECEPTOR PROTEIN"/>
    <property type="match status" value="1"/>
</dbReference>
<name>A0A239JL19_9PSED</name>